<dbReference type="RefSeq" id="WP_271918558.1">
    <property type="nucleotide sequence ID" value="NZ_JAQNDO010000001.1"/>
</dbReference>
<evidence type="ECO:0000313" key="2">
    <source>
        <dbReference type="EMBL" id="MDC0743198.1"/>
    </source>
</evidence>
<sequence length="311" mass="34587">MMSIVECLRGGRHLATTDAHGNCVLCGREKPTSGERFIAEFEIDAVGKYGFKLLGRLPGVEIEHRLIEHEDTREVYLASTICVTLGDEEERRDVLVDDAPVFFDPTWDENTLVFWVAEDLDLTRSEARARLVRCGLVQSTPAPAHEPGTCQCPGCRPDMYVKGSARQNRLVAIETGVWPDQACPDCNAPPNTPCTESCPLRAYAEELKKKTVRPGDSDEADTLAPPTSKQNDVRPTERPQVRWHVAYRCADRQVILDQDKLFVAEAVEGAAELVAAAPELLDLVDDLLDDRQRDRRIPDALALVERLRGAT</sequence>
<evidence type="ECO:0000313" key="3">
    <source>
        <dbReference type="Proteomes" id="UP001221411"/>
    </source>
</evidence>
<evidence type="ECO:0000256" key="1">
    <source>
        <dbReference type="SAM" id="MobiDB-lite"/>
    </source>
</evidence>
<reference evidence="2 3" key="1">
    <citation type="submission" date="2022-11" db="EMBL/GenBank/DDBJ databases">
        <title>Minimal conservation of predation-associated metabolite biosynthetic gene clusters underscores biosynthetic potential of Myxococcota including descriptions for ten novel species: Archangium lansinium sp. nov., Myxococcus landrumus sp. nov., Nannocystis bai.</title>
        <authorList>
            <person name="Ahearne A."/>
            <person name="Stevens C."/>
            <person name="Dowd S."/>
        </authorList>
    </citation>
    <scope>NUCLEOTIDE SEQUENCE [LARGE SCALE GENOMIC DNA]</scope>
    <source>
        <strain evidence="2 3">RJM3</strain>
    </source>
</reference>
<feature type="region of interest" description="Disordered" evidence="1">
    <location>
        <begin position="209"/>
        <end position="237"/>
    </location>
</feature>
<dbReference type="EMBL" id="JAQNDO010000001">
    <property type="protein sequence ID" value="MDC0743198.1"/>
    <property type="molecule type" value="Genomic_DNA"/>
</dbReference>
<comment type="caution">
    <text evidence="2">The sequence shown here is derived from an EMBL/GenBank/DDBJ whole genome shotgun (WGS) entry which is preliminary data.</text>
</comment>
<protein>
    <submittedName>
        <fullName evidence="2">Uncharacterized protein</fullName>
    </submittedName>
</protein>
<gene>
    <name evidence="2" type="ORF">POL67_17745</name>
</gene>
<name>A0ABT5EMY7_9BACT</name>
<accession>A0ABT5EMY7</accession>
<organism evidence="2 3">
    <name type="scientific">Polyangium mundeleinium</name>
    <dbReference type="NCBI Taxonomy" id="2995306"/>
    <lineage>
        <taxon>Bacteria</taxon>
        <taxon>Pseudomonadati</taxon>
        <taxon>Myxococcota</taxon>
        <taxon>Polyangia</taxon>
        <taxon>Polyangiales</taxon>
        <taxon>Polyangiaceae</taxon>
        <taxon>Polyangium</taxon>
    </lineage>
</organism>
<dbReference type="Proteomes" id="UP001221411">
    <property type="component" value="Unassembled WGS sequence"/>
</dbReference>
<proteinExistence type="predicted"/>
<keyword evidence="3" id="KW-1185">Reference proteome</keyword>